<protein>
    <submittedName>
        <fullName evidence="2">Uncharacterized protein</fullName>
    </submittedName>
</protein>
<dbReference type="VEuPathDB" id="TriTrypDB:TvY486_1101760"/>
<dbReference type="EMBL" id="HE573027">
    <property type="protein sequence ID" value="CCC52691.1"/>
    <property type="molecule type" value="Genomic_DNA"/>
</dbReference>
<name>G0UA59_TRYVY</name>
<feature type="compositionally biased region" description="Basic and acidic residues" evidence="1">
    <location>
        <begin position="423"/>
        <end position="432"/>
    </location>
</feature>
<feature type="region of interest" description="Disordered" evidence="1">
    <location>
        <begin position="407"/>
        <end position="490"/>
    </location>
</feature>
<evidence type="ECO:0000313" key="2">
    <source>
        <dbReference type="EMBL" id="CCC52691.1"/>
    </source>
</evidence>
<reference evidence="2" key="1">
    <citation type="journal article" date="2012" name="Proc. Natl. Acad. Sci. U.S.A.">
        <title>Antigenic diversity is generated by distinct evolutionary mechanisms in African trypanosome species.</title>
        <authorList>
            <person name="Jackson A.P."/>
            <person name="Berry A."/>
            <person name="Aslett M."/>
            <person name="Allison H.C."/>
            <person name="Burton P."/>
            <person name="Vavrova-Anderson J."/>
            <person name="Brown R."/>
            <person name="Browne H."/>
            <person name="Corton N."/>
            <person name="Hauser H."/>
            <person name="Gamble J."/>
            <person name="Gilderthorp R."/>
            <person name="Marcello L."/>
            <person name="McQuillan J."/>
            <person name="Otto T.D."/>
            <person name="Quail M.A."/>
            <person name="Sanders M.J."/>
            <person name="van Tonder A."/>
            <person name="Ginger M.L."/>
            <person name="Field M.C."/>
            <person name="Barry J.D."/>
            <person name="Hertz-Fowler C."/>
            <person name="Berriman M."/>
        </authorList>
    </citation>
    <scope>NUCLEOTIDE SEQUENCE</scope>
    <source>
        <strain evidence="2">Y486</strain>
    </source>
</reference>
<accession>G0UA59</accession>
<gene>
    <name evidence="2" type="ORF">TVY486_1101760</name>
</gene>
<sequence>MGSYSAKVVREAPVRYVAKPCPRIDRSPVEQQFSKSEFSARGINRRFENVNTEPVMYVETSKDASSTELTDHTAPRWYLNTYMEMVDNQRTDQVIISGNLPISWERDKFEPYALVRGRIDDEDLRWLLAPEQRCKRTEDLVEFTKLERHTLQDILDTVELPRTQYRNYKGKLHKSISDVNTHLAVRKEQIEKAREAEVLRKIGYNEEEVLQEEQYLTQRPRGVKTLDELGASLREKKRKERAAIANEMEDLLEERRVRQLESGEAVFTEDELTSRPEELCLKPKPYGTRKQVYKRVYAADVGRDEINQVKFQWWLDRTRRIKRAVDTIHGVPIYNERLSANEEQTRKQMREAAEFNYSLSRAQGSKGFSDPRSHYDQFLGLLRENKELNNDSRVEVHEDDVLNHDIYRFPHTKGHGPRPPPKRFTDDERSPEDPDTDAQSTFGAATSSGLSFDANVDEAISTRNVSDGSRVAEQVVDTERVTTPSRPKPH</sequence>
<dbReference type="AlphaFoldDB" id="G0UA59"/>
<organism evidence="2">
    <name type="scientific">Trypanosoma vivax (strain Y486)</name>
    <dbReference type="NCBI Taxonomy" id="1055687"/>
    <lineage>
        <taxon>Eukaryota</taxon>
        <taxon>Discoba</taxon>
        <taxon>Euglenozoa</taxon>
        <taxon>Kinetoplastea</taxon>
        <taxon>Metakinetoplastina</taxon>
        <taxon>Trypanosomatida</taxon>
        <taxon>Trypanosomatidae</taxon>
        <taxon>Trypanosoma</taxon>
        <taxon>Duttonella</taxon>
    </lineage>
</organism>
<evidence type="ECO:0000256" key="1">
    <source>
        <dbReference type="SAM" id="MobiDB-lite"/>
    </source>
</evidence>
<proteinExistence type="predicted"/>
<feature type="compositionally biased region" description="Polar residues" evidence="1">
    <location>
        <begin position="481"/>
        <end position="490"/>
    </location>
</feature>
<feature type="compositionally biased region" description="Polar residues" evidence="1">
    <location>
        <begin position="437"/>
        <end position="450"/>
    </location>
</feature>